<evidence type="ECO:0008006" key="2">
    <source>
        <dbReference type="Google" id="ProtNLM"/>
    </source>
</evidence>
<dbReference type="Gene3D" id="3.10.520.10">
    <property type="entry name" value="ApbE-like domains"/>
    <property type="match status" value="1"/>
</dbReference>
<accession>A0A653A526</accession>
<evidence type="ECO:0000313" key="1">
    <source>
        <dbReference type="EMBL" id="VBB43074.1"/>
    </source>
</evidence>
<protein>
    <recommendedName>
        <fullName evidence="2">ApbE family lipoprotein</fullName>
    </recommendedName>
</protein>
<organism evidence="1">
    <name type="scientific">Uncultured Desulfatiglans sp</name>
    <dbReference type="NCBI Taxonomy" id="1748965"/>
    <lineage>
        <taxon>Bacteria</taxon>
        <taxon>Pseudomonadati</taxon>
        <taxon>Thermodesulfobacteriota</taxon>
        <taxon>Desulfobacteria</taxon>
        <taxon>Desulfatiglandales</taxon>
        <taxon>Desulfatiglandaceae</taxon>
        <taxon>Desulfatiglans</taxon>
        <taxon>environmental samples</taxon>
    </lineage>
</organism>
<reference evidence="1" key="1">
    <citation type="submission" date="2018-07" db="EMBL/GenBank/DDBJ databases">
        <authorList>
            <consortium name="Genoscope - CEA"/>
            <person name="William W."/>
        </authorList>
    </citation>
    <scope>NUCLEOTIDE SEQUENCE</scope>
    <source>
        <strain evidence="1">IK1</strain>
    </source>
</reference>
<dbReference type="SUPFAM" id="SSF143631">
    <property type="entry name" value="ApbE-like"/>
    <property type="match status" value="1"/>
</dbReference>
<sequence length="288" mass="30877">MRVEKAIHALDQGRILARHGSTRLVIYARVGRTPQRSLCIQAAREAFGYIERISLAEEQLKRHLSEIAGHFLDPLAESMLQSVREVGDADLTPLAAVRGALADAVADFLYTRGMTVVLVENGEDAAVRIGEPASLMVGIRPDVGSNIFEHLLELDDQLPSWGIATSGLGHPGLTCGIAASVTVVAETAARADAAATAIANATYVSNAQTIQRPAEEINPATDIRGRMITCSIGTLSKNTVSKALDQALRLSRRLIERRVILGALATVQGQTAATDFMEHRLVPAWPFA</sequence>
<dbReference type="InterPro" id="IPR003374">
    <property type="entry name" value="ApbE-like_sf"/>
</dbReference>
<dbReference type="AlphaFoldDB" id="A0A653A526"/>
<proteinExistence type="predicted"/>
<name>A0A653A526_UNCDX</name>
<gene>
    <name evidence="1" type="ORF">TRIP_B250179</name>
</gene>
<dbReference type="EMBL" id="UPXX01000018">
    <property type="protein sequence ID" value="VBB43074.1"/>
    <property type="molecule type" value="Genomic_DNA"/>
</dbReference>